<reference evidence="1 2" key="1">
    <citation type="submission" date="2018-10" db="EMBL/GenBank/DDBJ databases">
        <title>Sequencing the genomes of 1000 actinobacteria strains.</title>
        <authorList>
            <person name="Klenk H.-P."/>
        </authorList>
    </citation>
    <scope>NUCLEOTIDE SEQUENCE [LARGE SCALE GENOMIC DNA]</scope>
    <source>
        <strain evidence="1 2">DSM 43800</strain>
    </source>
</reference>
<accession>A0A495VWE1</accession>
<gene>
    <name evidence="1" type="ORF">C8E97_0479</name>
</gene>
<evidence type="ECO:0000313" key="2">
    <source>
        <dbReference type="Proteomes" id="UP000282084"/>
    </source>
</evidence>
<protein>
    <submittedName>
        <fullName evidence="1">Immunity protein Imm1 of predicted polymorphic toxin system</fullName>
    </submittedName>
</protein>
<dbReference type="AlphaFoldDB" id="A0A495VWE1"/>
<keyword evidence="2" id="KW-1185">Reference proteome</keyword>
<comment type="caution">
    <text evidence="1">The sequence shown here is derived from an EMBL/GenBank/DDBJ whole genome shotgun (WGS) entry which is preliminary data.</text>
</comment>
<dbReference type="Pfam" id="PF14430">
    <property type="entry name" value="Imm1"/>
    <property type="match status" value="1"/>
</dbReference>
<evidence type="ECO:0000313" key="1">
    <source>
        <dbReference type="EMBL" id="RKT51988.1"/>
    </source>
</evidence>
<dbReference type="InterPro" id="IPR025680">
    <property type="entry name" value="DddI"/>
</dbReference>
<name>A0A495VWE1_9PSEU</name>
<proteinExistence type="predicted"/>
<dbReference type="RefSeq" id="WP_170211592.1">
    <property type="nucleotide sequence ID" value="NZ_RBXO01000001.1"/>
</dbReference>
<sequence>MVALEAWFDRDATEPTIVDTPAGLDGVLDTVAGWPGPNTVQLLIAEDPGHAILDVGLDAEYGRGVLYYSGPDAPDGVTSKGAHVSDPPPIYYFTGSDTEYPADAELPLDVVRRAAHEYMTSGGARPTGIEWQSR</sequence>
<organism evidence="1 2">
    <name type="scientific">Saccharothrix australiensis</name>
    <dbReference type="NCBI Taxonomy" id="2072"/>
    <lineage>
        <taxon>Bacteria</taxon>
        <taxon>Bacillati</taxon>
        <taxon>Actinomycetota</taxon>
        <taxon>Actinomycetes</taxon>
        <taxon>Pseudonocardiales</taxon>
        <taxon>Pseudonocardiaceae</taxon>
        <taxon>Saccharothrix</taxon>
    </lineage>
</organism>
<dbReference type="EMBL" id="RBXO01000001">
    <property type="protein sequence ID" value="RKT51988.1"/>
    <property type="molecule type" value="Genomic_DNA"/>
</dbReference>
<dbReference type="Proteomes" id="UP000282084">
    <property type="component" value="Unassembled WGS sequence"/>
</dbReference>